<name>A0ABQ9G1N1_9NEOP</name>
<reference evidence="2 3" key="1">
    <citation type="submission" date="2023-02" db="EMBL/GenBank/DDBJ databases">
        <title>LHISI_Scaffold_Assembly.</title>
        <authorList>
            <person name="Stuart O.P."/>
            <person name="Cleave R."/>
            <person name="Magrath M.J.L."/>
            <person name="Mikheyev A.S."/>
        </authorList>
    </citation>
    <scope>NUCLEOTIDE SEQUENCE [LARGE SCALE GENOMIC DNA]</scope>
    <source>
        <strain evidence="2">Daus_M_001</strain>
        <tissue evidence="2">Leg muscle</tissue>
    </source>
</reference>
<organism evidence="2 3">
    <name type="scientific">Dryococelus australis</name>
    <dbReference type="NCBI Taxonomy" id="614101"/>
    <lineage>
        <taxon>Eukaryota</taxon>
        <taxon>Metazoa</taxon>
        <taxon>Ecdysozoa</taxon>
        <taxon>Arthropoda</taxon>
        <taxon>Hexapoda</taxon>
        <taxon>Insecta</taxon>
        <taxon>Pterygota</taxon>
        <taxon>Neoptera</taxon>
        <taxon>Polyneoptera</taxon>
        <taxon>Phasmatodea</taxon>
        <taxon>Verophasmatodea</taxon>
        <taxon>Anareolatae</taxon>
        <taxon>Phasmatidae</taxon>
        <taxon>Eurycanthinae</taxon>
        <taxon>Dryococelus</taxon>
    </lineage>
</organism>
<comment type="caution">
    <text evidence="2">The sequence shown here is derived from an EMBL/GenBank/DDBJ whole genome shotgun (WGS) entry which is preliminary data.</text>
</comment>
<feature type="region of interest" description="Disordered" evidence="1">
    <location>
        <begin position="393"/>
        <end position="455"/>
    </location>
</feature>
<accession>A0ABQ9G1N1</accession>
<dbReference type="Proteomes" id="UP001159363">
    <property type="component" value="Chromosome 15"/>
</dbReference>
<sequence>MSADFLRPRRMTITLPGLPPPGVIWRRDMDDGHSKRRQGGGCLARNGTILLEDTSRCTVHVAIVRSEVYTTGPPQSTMLRRRRAGGLHSKTKGSPWDSCPKHSLRANQDTLTKLELNKSYVCVPFATWCTRYMTPPEERGPMRDIHTKCMPNHRPLIDFYTIVHMTAESSTEVVELANFSGPLAISKDRRELPISFNKISKDNEGETFGVGAAAGYSLDRSQSAVFRGDSLQAGKPCCGVKFVGVVGGRGIVGSSRAVAHAQRIPPGSAHEGMVDGRIIFLKHSIVCFALCTSHNWDPDQHLSYSERFPLTPHPLLRPKFLPLLHTLNSQLSTTRLPHRRNSFDSRRGRSRIFASQNHAGRCHCLAGFLGDLPFPRPFAPVLRHTHLISPSSALKTSMSRVPSPRNLATESPIERREHCTPVLSPAHSGDSALDERDSVVPNRSRSSRPQAWKNNTDGEAVTHWTRVRENLSSIPGPVVLFTVFRGIPKIAPGEWVPNKGHDRFLPIPSAIPLTCATFTASNDLAVDAYISGRRRRRVLPARTAFELQWRETTTRDEEIRLRILRGLIRGAGLTNPFCVLIQRGVAERGIFQIYSVAALLELCRLCPSDCMTGRGESLNYDRASSRAVGCPGVLSSCTSRQAEGLGGEIVAYDTTPPPTATPPPPPASSSHCELCINVPAARYERGPPAAS</sequence>
<evidence type="ECO:0000313" key="2">
    <source>
        <dbReference type="EMBL" id="KAJ8866392.1"/>
    </source>
</evidence>
<gene>
    <name evidence="2" type="ORF">PR048_032235</name>
</gene>
<evidence type="ECO:0000313" key="3">
    <source>
        <dbReference type="Proteomes" id="UP001159363"/>
    </source>
</evidence>
<evidence type="ECO:0000256" key="1">
    <source>
        <dbReference type="SAM" id="MobiDB-lite"/>
    </source>
</evidence>
<protein>
    <submittedName>
        <fullName evidence="2">Uncharacterized protein</fullName>
    </submittedName>
</protein>
<proteinExistence type="predicted"/>
<dbReference type="EMBL" id="JARBHB010000016">
    <property type="protein sequence ID" value="KAJ8866392.1"/>
    <property type="molecule type" value="Genomic_DNA"/>
</dbReference>
<keyword evidence="3" id="KW-1185">Reference proteome</keyword>